<name>A0A139A827_GONPJ</name>
<keyword evidence="2" id="KW-1185">Reference proteome</keyword>
<dbReference type="EMBL" id="KQ965784">
    <property type="protein sequence ID" value="KXS12838.1"/>
    <property type="molecule type" value="Genomic_DNA"/>
</dbReference>
<reference evidence="1 2" key="1">
    <citation type="journal article" date="2015" name="Genome Biol. Evol.">
        <title>Phylogenomic analyses indicate that early fungi evolved digesting cell walls of algal ancestors of land plants.</title>
        <authorList>
            <person name="Chang Y."/>
            <person name="Wang S."/>
            <person name="Sekimoto S."/>
            <person name="Aerts A.L."/>
            <person name="Choi C."/>
            <person name="Clum A."/>
            <person name="LaButti K.M."/>
            <person name="Lindquist E.A."/>
            <person name="Yee Ngan C."/>
            <person name="Ohm R.A."/>
            <person name="Salamov A.A."/>
            <person name="Grigoriev I.V."/>
            <person name="Spatafora J.W."/>
            <person name="Berbee M.L."/>
        </authorList>
    </citation>
    <scope>NUCLEOTIDE SEQUENCE [LARGE SCALE GENOMIC DNA]</scope>
    <source>
        <strain evidence="1 2">JEL478</strain>
    </source>
</reference>
<protein>
    <submittedName>
        <fullName evidence="1">Uncharacterized protein</fullName>
    </submittedName>
</protein>
<accession>A0A139A827</accession>
<dbReference type="Proteomes" id="UP000070544">
    <property type="component" value="Unassembled WGS sequence"/>
</dbReference>
<sequence>MATSASPDSAPAVDALVEGKVLPSPDPEQPLLFCEKLQVKRPIFFNGGALIYDVETQSYWTTHGQHWVRFHVVAKVTISKDDARSFMEKCKNIEEALTYAPKRFPSIKPCVHPALKPTLLYFNALHDSIIVKRNEADSGLAPFYMDKIRPPLIKTLPAAIPFLRPEFTPSCSHIELQTYGPVLYCPSCTSFRVQEKHGDTVVNKTVAVVGRITFFKPTAETIAKLYCADPKTGKFGLEATMNTCEAIFHLCSLKSIPHMPPGLVLSIVLRDSLFVRKFDNKVVSWAEYFKVREDSFGAGEAIALVRLAVALGTLGAVSV</sequence>
<proteinExistence type="predicted"/>
<evidence type="ECO:0000313" key="2">
    <source>
        <dbReference type="Proteomes" id="UP000070544"/>
    </source>
</evidence>
<dbReference type="AlphaFoldDB" id="A0A139A827"/>
<organism evidence="1 2">
    <name type="scientific">Gonapodya prolifera (strain JEL478)</name>
    <name type="common">Monoblepharis prolifera</name>
    <dbReference type="NCBI Taxonomy" id="1344416"/>
    <lineage>
        <taxon>Eukaryota</taxon>
        <taxon>Fungi</taxon>
        <taxon>Fungi incertae sedis</taxon>
        <taxon>Chytridiomycota</taxon>
        <taxon>Chytridiomycota incertae sedis</taxon>
        <taxon>Monoblepharidomycetes</taxon>
        <taxon>Monoblepharidales</taxon>
        <taxon>Gonapodyaceae</taxon>
        <taxon>Gonapodya</taxon>
    </lineage>
</organism>
<gene>
    <name evidence="1" type="ORF">M427DRAFT_59158</name>
</gene>
<evidence type="ECO:0000313" key="1">
    <source>
        <dbReference type="EMBL" id="KXS12838.1"/>
    </source>
</evidence>
<dbReference type="OrthoDB" id="5144161at2759"/>
<dbReference type="OMA" id="NTCEAIF"/>